<gene>
    <name evidence="1" type="ORF">NQU54_38795</name>
</gene>
<dbReference type="AlphaFoldDB" id="A0A9X2RZY1"/>
<dbReference type="RefSeq" id="WP_257635094.1">
    <property type="nucleotide sequence ID" value="NZ_JANIIC010000064.1"/>
</dbReference>
<proteinExistence type="predicted"/>
<protein>
    <submittedName>
        <fullName evidence="1">Uncharacterized protein</fullName>
    </submittedName>
</protein>
<keyword evidence="2" id="KW-1185">Reference proteome</keyword>
<dbReference type="EMBL" id="JANIIC010000064">
    <property type="protein sequence ID" value="MCQ8834855.1"/>
    <property type="molecule type" value="Genomic_DNA"/>
</dbReference>
<name>A0A9X2RZY1_STRMQ</name>
<evidence type="ECO:0000313" key="2">
    <source>
        <dbReference type="Proteomes" id="UP001142400"/>
    </source>
</evidence>
<reference evidence="1" key="1">
    <citation type="submission" date="2022-06" db="EMBL/GenBank/DDBJ databases">
        <title>WGS of actinobacteria.</title>
        <authorList>
            <person name="Thawai C."/>
        </authorList>
    </citation>
    <scope>NUCLEOTIDE SEQUENCE</scope>
    <source>
        <strain evidence="1">DSM 42010</strain>
    </source>
</reference>
<evidence type="ECO:0000313" key="1">
    <source>
        <dbReference type="EMBL" id="MCQ8834855.1"/>
    </source>
</evidence>
<sequence length="226" mass="25082">MAEPGTELFEAIRRDHRAGDRLPSSLAARHGVARATVKEAISTVLPLPHSLPADEEGLAEARQFLDALLEEDQAKAPDKRRSAFELYEELNLRTDGLPVSYRWVWEYITDRRSQQHADAGPPEPYERTWAGNVPSDMPEFVTDLITCAVRHLAELKIEGTAPAATGVELGMVSLGTARARINQALWELALVGRRSGLSYAQMSAFTGIPEDDLAQQVERYDRLMTS</sequence>
<accession>A0A9X2RZY1</accession>
<comment type="caution">
    <text evidence="1">The sequence shown here is derived from an EMBL/GenBank/DDBJ whole genome shotgun (WGS) entry which is preliminary data.</text>
</comment>
<organism evidence="1 2">
    <name type="scientific">Streptomyces malaysiensis subsp. samsunensis</name>
    <dbReference type="NCBI Taxonomy" id="459658"/>
    <lineage>
        <taxon>Bacteria</taxon>
        <taxon>Bacillati</taxon>
        <taxon>Actinomycetota</taxon>
        <taxon>Actinomycetes</taxon>
        <taxon>Kitasatosporales</taxon>
        <taxon>Streptomycetaceae</taxon>
        <taxon>Streptomyces</taxon>
        <taxon>Streptomyces violaceusniger group</taxon>
    </lineage>
</organism>
<dbReference type="Proteomes" id="UP001142400">
    <property type="component" value="Unassembled WGS sequence"/>
</dbReference>